<gene>
    <name evidence="3" type="ORF">ATK74_1058</name>
</gene>
<dbReference type="GO" id="GO:0005829">
    <property type="term" value="C:cytosol"/>
    <property type="evidence" value="ECO:0007669"/>
    <property type="project" value="TreeGrafter"/>
</dbReference>
<dbReference type="PANTHER" id="PTHR11839">
    <property type="entry name" value="UDP/ADP-SUGAR PYROPHOSPHATASE"/>
    <property type="match status" value="1"/>
</dbReference>
<dbReference type="EMBL" id="PDJC01000001">
    <property type="protein sequence ID" value="PFG16513.1"/>
    <property type="molecule type" value="Genomic_DNA"/>
</dbReference>
<dbReference type="InterPro" id="IPR000086">
    <property type="entry name" value="NUDIX_hydrolase_dom"/>
</dbReference>
<name>A0A2A9CQ38_9ACTN</name>
<organism evidence="3 4">
    <name type="scientific">Propionicimonas paludicola</name>
    <dbReference type="NCBI Taxonomy" id="185243"/>
    <lineage>
        <taxon>Bacteria</taxon>
        <taxon>Bacillati</taxon>
        <taxon>Actinomycetota</taxon>
        <taxon>Actinomycetes</taxon>
        <taxon>Propionibacteriales</taxon>
        <taxon>Nocardioidaceae</taxon>
        <taxon>Propionicimonas</taxon>
    </lineage>
</organism>
<dbReference type="GO" id="GO:0006753">
    <property type="term" value="P:nucleoside phosphate metabolic process"/>
    <property type="evidence" value="ECO:0007669"/>
    <property type="project" value="TreeGrafter"/>
</dbReference>
<dbReference type="Gene3D" id="3.90.79.10">
    <property type="entry name" value="Nucleoside Triphosphate Pyrophosphohydrolase"/>
    <property type="match status" value="1"/>
</dbReference>
<accession>A0A2A9CQ38</accession>
<dbReference type="GO" id="GO:0019693">
    <property type="term" value="P:ribose phosphate metabolic process"/>
    <property type="evidence" value="ECO:0007669"/>
    <property type="project" value="TreeGrafter"/>
</dbReference>
<feature type="domain" description="Nudix hydrolase" evidence="2">
    <location>
        <begin position="51"/>
        <end position="191"/>
    </location>
</feature>
<dbReference type="SUPFAM" id="SSF55811">
    <property type="entry name" value="Nudix"/>
    <property type="match status" value="1"/>
</dbReference>
<dbReference type="GO" id="GO:0016787">
    <property type="term" value="F:hydrolase activity"/>
    <property type="evidence" value="ECO:0007669"/>
    <property type="project" value="UniProtKB-KW"/>
</dbReference>
<keyword evidence="4" id="KW-1185">Reference proteome</keyword>
<comment type="caution">
    <text evidence="3">The sequence shown here is derived from an EMBL/GenBank/DDBJ whole genome shotgun (WGS) entry which is preliminary data.</text>
</comment>
<reference evidence="3 4" key="1">
    <citation type="submission" date="2017-10" db="EMBL/GenBank/DDBJ databases">
        <title>Sequencing the genomes of 1000 actinobacteria strains.</title>
        <authorList>
            <person name="Klenk H.-P."/>
        </authorList>
    </citation>
    <scope>NUCLEOTIDE SEQUENCE [LARGE SCALE GENOMIC DNA]</scope>
    <source>
        <strain evidence="3 4">DSM 15597</strain>
    </source>
</reference>
<evidence type="ECO:0000313" key="3">
    <source>
        <dbReference type="EMBL" id="PFG16513.1"/>
    </source>
</evidence>
<dbReference type="AlphaFoldDB" id="A0A2A9CQ38"/>
<protein>
    <submittedName>
        <fullName evidence="3">ADP-ribose pyrophosphatase</fullName>
    </submittedName>
</protein>
<dbReference type="InterPro" id="IPR015797">
    <property type="entry name" value="NUDIX_hydrolase-like_dom_sf"/>
</dbReference>
<proteinExistence type="predicted"/>
<dbReference type="OrthoDB" id="9806150at2"/>
<dbReference type="Proteomes" id="UP000226079">
    <property type="component" value="Unassembled WGS sequence"/>
</dbReference>
<evidence type="ECO:0000256" key="1">
    <source>
        <dbReference type="ARBA" id="ARBA00022801"/>
    </source>
</evidence>
<sequence>MARQLRADQVQDRAELWPVTSHQIMAQGAVAAFVTDQVTTPDGESMRRQYTLHPGAVGIIALDDDDRVAVVRQYRHPVAMSLIEPPAGLLDKASEDFLVAAQRELAEEAGLAATDWRVLVDLFTSPGGTQESLRIFLARGLSDVAAPEGFVAEAEEAEMELAWVARADLVEAVLAGRVQNPTLVSGILALETARLSGRLDELRPAGAPWPARAVWSEQNSMLAAVRGHAG</sequence>
<dbReference type="RefSeq" id="WP_098462026.1">
    <property type="nucleotide sequence ID" value="NZ_PDJC01000001.1"/>
</dbReference>
<dbReference type="PANTHER" id="PTHR11839:SF31">
    <property type="entry name" value="ADP-RIBOSE PYROPHOSPHATASE"/>
    <property type="match status" value="1"/>
</dbReference>
<dbReference type="Pfam" id="PF00293">
    <property type="entry name" value="NUDIX"/>
    <property type="match status" value="1"/>
</dbReference>
<evidence type="ECO:0000313" key="4">
    <source>
        <dbReference type="Proteomes" id="UP000226079"/>
    </source>
</evidence>
<keyword evidence="1" id="KW-0378">Hydrolase</keyword>
<dbReference type="PROSITE" id="PS51462">
    <property type="entry name" value="NUDIX"/>
    <property type="match status" value="1"/>
</dbReference>
<evidence type="ECO:0000259" key="2">
    <source>
        <dbReference type="PROSITE" id="PS51462"/>
    </source>
</evidence>